<keyword evidence="1" id="KW-0808">Transferase</keyword>
<dbReference type="EMBL" id="AUZY01011122">
    <property type="protein sequence ID" value="EQD35947.1"/>
    <property type="molecule type" value="Genomic_DNA"/>
</dbReference>
<dbReference type="PANTHER" id="PTHR32309">
    <property type="entry name" value="TYROSINE-PROTEIN KINASE"/>
    <property type="match status" value="1"/>
</dbReference>
<evidence type="ECO:0000313" key="7">
    <source>
        <dbReference type="EMBL" id="EQD35947.1"/>
    </source>
</evidence>
<keyword evidence="2" id="KW-0547">Nucleotide-binding</keyword>
<dbReference type="Gene3D" id="3.40.50.300">
    <property type="entry name" value="P-loop containing nucleotide triphosphate hydrolases"/>
    <property type="match status" value="1"/>
</dbReference>
<evidence type="ECO:0000259" key="6">
    <source>
        <dbReference type="Pfam" id="PF13614"/>
    </source>
</evidence>
<gene>
    <name evidence="7" type="ORF">B1B_16695</name>
</gene>
<accession>T0YVG9</accession>
<dbReference type="InterPro" id="IPR050445">
    <property type="entry name" value="Bact_polysacc_biosynth/exp"/>
</dbReference>
<dbReference type="SUPFAM" id="SSF52540">
    <property type="entry name" value="P-loop containing nucleoside triphosphate hydrolases"/>
    <property type="match status" value="1"/>
</dbReference>
<feature type="non-terminal residue" evidence="7">
    <location>
        <position position="1"/>
    </location>
</feature>
<feature type="domain" description="AAA" evidence="6">
    <location>
        <begin position="25"/>
        <end position="159"/>
    </location>
</feature>
<keyword evidence="5 7" id="KW-0829">Tyrosine-protein kinase</keyword>
<dbReference type="InterPro" id="IPR027417">
    <property type="entry name" value="P-loop_NTPase"/>
</dbReference>
<sequence>LRIKRPLMGNVIGKGARVLAHAERIVVTSAVPGEGKSFTAMNLALSLARERDFEVLLVDGDIPKFDITRVLGLEGQPGLMDVLADEQCRPAEVMLRTDVPNLLVVPAGRRQSHTAELLGSLRMEYVLEEFGGRNRRRLVVFDSSPLLATAESQALVSHMGQVVMVVAADRTPQQVVNLALQSLNGSPYIGLILNMSRLPASENHYDHSYYG</sequence>
<evidence type="ECO:0000256" key="5">
    <source>
        <dbReference type="ARBA" id="ARBA00023137"/>
    </source>
</evidence>
<dbReference type="AlphaFoldDB" id="T0YVG9"/>
<comment type="caution">
    <text evidence="7">The sequence shown here is derived from an EMBL/GenBank/DDBJ whole genome shotgun (WGS) entry which is preliminary data.</text>
</comment>
<dbReference type="GO" id="GO:0004713">
    <property type="term" value="F:protein tyrosine kinase activity"/>
    <property type="evidence" value="ECO:0007669"/>
    <property type="project" value="UniProtKB-KW"/>
</dbReference>
<protein>
    <submittedName>
        <fullName evidence="7">Protein-tyrosine kinase probable exopolysaccharide biosynthesis protein</fullName>
    </submittedName>
</protein>
<reference evidence="7" key="2">
    <citation type="journal article" date="2014" name="ISME J.">
        <title>Microbial stratification in low pH oxic and suboxic macroscopic growths along an acid mine drainage.</title>
        <authorList>
            <person name="Mendez-Garcia C."/>
            <person name="Mesa V."/>
            <person name="Sprenger R.R."/>
            <person name="Richter M."/>
            <person name="Diez M.S."/>
            <person name="Solano J."/>
            <person name="Bargiela R."/>
            <person name="Golyshina O.V."/>
            <person name="Manteca A."/>
            <person name="Ramos J.L."/>
            <person name="Gallego J.R."/>
            <person name="Llorente I."/>
            <person name="Martins Dos Santos V.A."/>
            <person name="Jensen O.N."/>
            <person name="Pelaez A.I."/>
            <person name="Sanchez J."/>
            <person name="Ferrer M."/>
        </authorList>
    </citation>
    <scope>NUCLEOTIDE SEQUENCE</scope>
</reference>
<evidence type="ECO:0000256" key="4">
    <source>
        <dbReference type="ARBA" id="ARBA00022840"/>
    </source>
</evidence>
<keyword evidence="3 7" id="KW-0418">Kinase</keyword>
<dbReference type="InterPro" id="IPR005702">
    <property type="entry name" value="Wzc-like_C"/>
</dbReference>
<name>T0YVG9_9ZZZZ</name>
<dbReference type="CDD" id="cd05387">
    <property type="entry name" value="BY-kinase"/>
    <property type="match status" value="1"/>
</dbReference>
<keyword evidence="4" id="KW-0067">ATP-binding</keyword>
<proteinExistence type="predicted"/>
<evidence type="ECO:0000256" key="3">
    <source>
        <dbReference type="ARBA" id="ARBA00022777"/>
    </source>
</evidence>
<organism evidence="7">
    <name type="scientific">mine drainage metagenome</name>
    <dbReference type="NCBI Taxonomy" id="410659"/>
    <lineage>
        <taxon>unclassified sequences</taxon>
        <taxon>metagenomes</taxon>
        <taxon>ecological metagenomes</taxon>
    </lineage>
</organism>
<dbReference type="PANTHER" id="PTHR32309:SF31">
    <property type="entry name" value="CAPSULAR EXOPOLYSACCHARIDE FAMILY"/>
    <property type="match status" value="1"/>
</dbReference>
<evidence type="ECO:0000256" key="1">
    <source>
        <dbReference type="ARBA" id="ARBA00022679"/>
    </source>
</evidence>
<reference evidence="7" key="1">
    <citation type="submission" date="2013-08" db="EMBL/GenBank/DDBJ databases">
        <authorList>
            <person name="Mendez C."/>
            <person name="Richter M."/>
            <person name="Ferrer M."/>
            <person name="Sanchez J."/>
        </authorList>
    </citation>
    <scope>NUCLEOTIDE SEQUENCE</scope>
</reference>
<dbReference type="InterPro" id="IPR025669">
    <property type="entry name" value="AAA_dom"/>
</dbReference>
<dbReference type="Pfam" id="PF13614">
    <property type="entry name" value="AAA_31"/>
    <property type="match status" value="1"/>
</dbReference>
<evidence type="ECO:0000256" key="2">
    <source>
        <dbReference type="ARBA" id="ARBA00022741"/>
    </source>
</evidence>